<dbReference type="AlphaFoldDB" id="A0A2P2GEG4"/>
<dbReference type="GO" id="GO:0005829">
    <property type="term" value="C:cytosol"/>
    <property type="evidence" value="ECO:0007669"/>
    <property type="project" value="UniProtKB-SubCell"/>
</dbReference>
<evidence type="ECO:0000259" key="7">
    <source>
        <dbReference type="SMART" id="SM00849"/>
    </source>
</evidence>
<dbReference type="PANTHER" id="PTHR23200:SF48">
    <property type="entry name" value="METALLO-BETA-LACTAMASE DOMAIN-CONTAINING PROTEIN 1"/>
    <property type="match status" value="1"/>
</dbReference>
<proteinExistence type="predicted"/>
<keyword evidence="9" id="KW-1185">Reference proteome</keyword>
<dbReference type="Proteomes" id="UP000265325">
    <property type="component" value="Unassembled WGS sequence"/>
</dbReference>
<accession>A0A2P2GEG4</accession>
<dbReference type="EMBL" id="LAQS01000074">
    <property type="protein sequence ID" value="KKZ69920.1"/>
    <property type="molecule type" value="Genomic_DNA"/>
</dbReference>
<dbReference type="InterPro" id="IPR039344">
    <property type="entry name" value="MBLAC1"/>
</dbReference>
<dbReference type="OrthoDB" id="9773738at2"/>
<comment type="subcellular location">
    <subcellularLocation>
        <location evidence="1">Cytoplasm</location>
        <location evidence="1">Cytosol</location>
    </subcellularLocation>
</comment>
<evidence type="ECO:0000313" key="8">
    <source>
        <dbReference type="EMBL" id="KKZ69920.1"/>
    </source>
</evidence>
<dbReference type="RefSeq" id="WP_046911539.1">
    <property type="nucleotide sequence ID" value="NZ_BAAAXG010000002.1"/>
</dbReference>
<protein>
    <recommendedName>
        <fullName evidence="3">Metallo-beta-lactamase domain-containing protein 1</fullName>
    </recommendedName>
    <alternativeName>
        <fullName evidence="4">Endoribonuclease MBLAC1</fullName>
    </alternativeName>
</protein>
<name>A0A2P2GEG4_STREW</name>
<gene>
    <name evidence="8" type="ORF">VO63_31700</name>
</gene>
<dbReference type="SMART" id="SM00849">
    <property type="entry name" value="Lactamase_B"/>
    <property type="match status" value="1"/>
</dbReference>
<sequence length="187" mass="19720">MTATVTVLTAGYVGPRTASTVSLLRDGDTLVVVDPGMVADRSLILAPLAAAGVTPEQVTDVVFSHHHPDHTLNAALFPAARYHDHWAIYQDDLWTDRPADGFALSPSIRLAATPGHTPEDISTLVDTADGLVVLTHLWWSAEGPPEDPYATDPEALHASRRAVLALGPVLVVPGHGEPFAPGAATPH</sequence>
<evidence type="ECO:0000256" key="5">
    <source>
        <dbReference type="ARBA" id="ARBA00044690"/>
    </source>
</evidence>
<dbReference type="Gene3D" id="3.60.15.10">
    <property type="entry name" value="Ribonuclease Z/Hydroxyacylglutathione hydrolase-like"/>
    <property type="match status" value="1"/>
</dbReference>
<feature type="domain" description="Metallo-beta-lactamase" evidence="7">
    <location>
        <begin position="18"/>
        <end position="175"/>
    </location>
</feature>
<comment type="function">
    <text evidence="6">Endoribonuclease that catalyzes the hydrolysis of histone-coding pre-mRNA 3'-end. Involved in histone pre-mRNA processing during the S-phase of the cell cycle, which is required for entering/progressing through S-phase. Cleaves histone pre-mRNA at a major and a minor cleavage site after the 5'-ACCCA-3' and the 5'-ACCCACA-3' sequence, respectively, and located downstream of the stem-loop. May require the presence of the HDE element located at the histone pre-RNA 3'-end to avoid non-specific cleavage.</text>
</comment>
<dbReference type="CDD" id="cd07711">
    <property type="entry name" value="MBLAC1-like_MBL-fold"/>
    <property type="match status" value="1"/>
</dbReference>
<evidence type="ECO:0000256" key="4">
    <source>
        <dbReference type="ARBA" id="ARBA00032988"/>
    </source>
</evidence>
<dbReference type="PANTHER" id="PTHR23200">
    <property type="entry name" value="METALLO-BETA-LACTAMASE DOMAIN-CONTAINING PROTEIN 1"/>
    <property type="match status" value="1"/>
</dbReference>
<reference evidence="8 9" key="1">
    <citation type="submission" date="2015-05" db="EMBL/GenBank/DDBJ databases">
        <title>Draft Genome assembly of Streptomyces showdoensis.</title>
        <authorList>
            <person name="Thapa K.K."/>
            <person name="Metsa-Ketela M."/>
        </authorList>
    </citation>
    <scope>NUCLEOTIDE SEQUENCE [LARGE SCALE GENOMIC DNA]</scope>
    <source>
        <strain evidence="8 9">ATCC 15227</strain>
    </source>
</reference>
<evidence type="ECO:0000256" key="1">
    <source>
        <dbReference type="ARBA" id="ARBA00004514"/>
    </source>
</evidence>
<dbReference type="InterPro" id="IPR001279">
    <property type="entry name" value="Metallo-B-lactamas"/>
</dbReference>
<organism evidence="8 9">
    <name type="scientific">Streptomyces showdoensis</name>
    <dbReference type="NCBI Taxonomy" id="68268"/>
    <lineage>
        <taxon>Bacteria</taxon>
        <taxon>Bacillati</taxon>
        <taxon>Actinomycetota</taxon>
        <taxon>Actinomycetes</taxon>
        <taxon>Kitasatosporales</taxon>
        <taxon>Streptomycetaceae</taxon>
        <taxon>Streptomyces</taxon>
    </lineage>
</organism>
<dbReference type="SUPFAM" id="SSF56281">
    <property type="entry name" value="Metallo-hydrolase/oxidoreductase"/>
    <property type="match status" value="1"/>
</dbReference>
<dbReference type="Pfam" id="PF00753">
    <property type="entry name" value="Lactamase_B"/>
    <property type="match status" value="1"/>
</dbReference>
<comment type="subunit">
    <text evidence="2">Homodimer.</text>
</comment>
<evidence type="ECO:0000256" key="2">
    <source>
        <dbReference type="ARBA" id="ARBA00011738"/>
    </source>
</evidence>
<evidence type="ECO:0000313" key="9">
    <source>
        <dbReference type="Proteomes" id="UP000265325"/>
    </source>
</evidence>
<evidence type="ECO:0000256" key="6">
    <source>
        <dbReference type="ARBA" id="ARBA00045869"/>
    </source>
</evidence>
<dbReference type="InterPro" id="IPR036866">
    <property type="entry name" value="RibonucZ/Hydroxyglut_hydro"/>
</dbReference>
<comment type="catalytic activity">
    <reaction evidence="5">
        <text>a ribonucleotidyl-ribonucleotide-RNA + H2O = a 3'-end ribonucleotide-RNA + a 5'-end 5'-phospho-ribonucleoside-RNA + H(+)</text>
        <dbReference type="Rhea" id="RHEA:68096"/>
        <dbReference type="Rhea" id="RHEA-COMP:15179"/>
        <dbReference type="Rhea" id="RHEA-COMP:17355"/>
        <dbReference type="Rhea" id="RHEA-COMP:17428"/>
        <dbReference type="ChEBI" id="CHEBI:15377"/>
        <dbReference type="ChEBI" id="CHEBI:15378"/>
        <dbReference type="ChEBI" id="CHEBI:74896"/>
        <dbReference type="ChEBI" id="CHEBI:138282"/>
        <dbReference type="ChEBI" id="CHEBI:173118"/>
    </reaction>
    <physiologicalReaction direction="left-to-right" evidence="5">
        <dbReference type="Rhea" id="RHEA:68097"/>
    </physiologicalReaction>
</comment>
<evidence type="ECO:0000256" key="3">
    <source>
        <dbReference type="ARBA" id="ARBA00014856"/>
    </source>
</evidence>
<comment type="caution">
    <text evidence="8">The sequence shown here is derived from an EMBL/GenBank/DDBJ whole genome shotgun (WGS) entry which is preliminary data.</text>
</comment>